<dbReference type="InterPro" id="IPR017930">
    <property type="entry name" value="Myb_dom"/>
</dbReference>
<dbReference type="PROSITE" id="PS51294">
    <property type="entry name" value="HTH_MYB"/>
    <property type="match status" value="2"/>
</dbReference>
<dbReference type="InterPro" id="IPR051953">
    <property type="entry name" value="Plant_SW-associated_TFs"/>
</dbReference>
<keyword evidence="4" id="KW-0238">DNA-binding</keyword>
<feature type="domain" description="Myb-like" evidence="7">
    <location>
        <begin position="8"/>
        <end position="60"/>
    </location>
</feature>
<dbReference type="FunFam" id="1.10.10.60:FF:000140">
    <property type="entry name" value="Myb transcription factor"/>
    <property type="match status" value="1"/>
</dbReference>
<reference evidence="9 10" key="1">
    <citation type="journal article" date="2021" name="Commun. Biol.">
        <title>The genome of Shorea leprosula (Dipterocarpaceae) highlights the ecological relevance of drought in aseasonal tropical rainforests.</title>
        <authorList>
            <person name="Ng K.K.S."/>
            <person name="Kobayashi M.J."/>
            <person name="Fawcett J.A."/>
            <person name="Hatakeyama M."/>
            <person name="Paape T."/>
            <person name="Ng C.H."/>
            <person name="Ang C.C."/>
            <person name="Tnah L.H."/>
            <person name="Lee C.T."/>
            <person name="Nishiyama T."/>
            <person name="Sese J."/>
            <person name="O'Brien M.J."/>
            <person name="Copetti D."/>
            <person name="Mohd Noor M.I."/>
            <person name="Ong R.C."/>
            <person name="Putra M."/>
            <person name="Sireger I.Z."/>
            <person name="Indrioko S."/>
            <person name="Kosugi Y."/>
            <person name="Izuno A."/>
            <person name="Isagi Y."/>
            <person name="Lee S.L."/>
            <person name="Shimizu K.K."/>
        </authorList>
    </citation>
    <scope>NUCLEOTIDE SEQUENCE [LARGE SCALE GENOMIC DNA]</scope>
    <source>
        <strain evidence="9">214</strain>
    </source>
</reference>
<dbReference type="PROSITE" id="PS50090">
    <property type="entry name" value="MYB_LIKE"/>
    <property type="match status" value="2"/>
</dbReference>
<dbReference type="SMART" id="SM00717">
    <property type="entry name" value="SANT"/>
    <property type="match status" value="2"/>
</dbReference>
<evidence type="ECO:0000259" key="8">
    <source>
        <dbReference type="PROSITE" id="PS51294"/>
    </source>
</evidence>
<dbReference type="PANTHER" id="PTHR47997:SF76">
    <property type="entry name" value="OS07G0497500 PROTEIN"/>
    <property type="match status" value="1"/>
</dbReference>
<keyword evidence="5" id="KW-0804">Transcription</keyword>
<evidence type="ECO:0000256" key="3">
    <source>
        <dbReference type="ARBA" id="ARBA00023015"/>
    </source>
</evidence>
<dbReference type="FunFam" id="1.10.10.60:FF:000185">
    <property type="entry name" value="MYB transcription factor"/>
    <property type="match status" value="1"/>
</dbReference>
<name>A0AAV5M917_9ROSI</name>
<evidence type="ECO:0000256" key="5">
    <source>
        <dbReference type="ARBA" id="ARBA00023163"/>
    </source>
</evidence>
<accession>A0AAV5M917</accession>
<dbReference type="InterPro" id="IPR001005">
    <property type="entry name" value="SANT/Myb"/>
</dbReference>
<sequence>MGHHCSDKQKVKKGRWSPEEDEKLIKYITTRGYGSWSSVPKFAGLQRCGKSCRLRWINYLRPDLKRGPFSAQEENIIIDLHQIMGNRWAQIAKYLPGRTDNEVKNFWNSYIKKKLIAQGLDPNTHNLISPTKYQMVKNIYTIPMATLPNSSHSLSSMHEVLATSTYENQNRADGIWTTKEQTPHSIMPMSFAPFHEPALTGVGLNDCFWGSKESTGNEAMTQVKLHGQEEATACEITEASSMEFGLSSYGFEFEDSTLITNGLWSPM</sequence>
<keyword evidence="3" id="KW-0805">Transcription regulation</keyword>
<evidence type="ECO:0000256" key="6">
    <source>
        <dbReference type="ARBA" id="ARBA00023242"/>
    </source>
</evidence>
<keyword evidence="10" id="KW-1185">Reference proteome</keyword>
<dbReference type="CDD" id="cd00167">
    <property type="entry name" value="SANT"/>
    <property type="match status" value="2"/>
</dbReference>
<evidence type="ECO:0000259" key="7">
    <source>
        <dbReference type="PROSITE" id="PS50090"/>
    </source>
</evidence>
<dbReference type="SUPFAM" id="SSF46689">
    <property type="entry name" value="Homeodomain-like"/>
    <property type="match status" value="1"/>
</dbReference>
<dbReference type="Pfam" id="PF00249">
    <property type="entry name" value="Myb_DNA-binding"/>
    <property type="match status" value="2"/>
</dbReference>
<dbReference type="Gene3D" id="1.10.10.60">
    <property type="entry name" value="Homeodomain-like"/>
    <property type="match status" value="2"/>
</dbReference>
<protein>
    <submittedName>
        <fullName evidence="9">Uncharacterized protein</fullName>
    </submittedName>
</protein>
<comment type="caution">
    <text evidence="9">The sequence shown here is derived from an EMBL/GenBank/DDBJ whole genome shotgun (WGS) entry which is preliminary data.</text>
</comment>
<keyword evidence="2" id="KW-0677">Repeat</keyword>
<dbReference type="EMBL" id="BPVZ01000197">
    <property type="protein sequence ID" value="GKV45704.1"/>
    <property type="molecule type" value="Genomic_DNA"/>
</dbReference>
<evidence type="ECO:0000313" key="10">
    <source>
        <dbReference type="Proteomes" id="UP001054252"/>
    </source>
</evidence>
<evidence type="ECO:0000256" key="4">
    <source>
        <dbReference type="ARBA" id="ARBA00023125"/>
    </source>
</evidence>
<feature type="domain" description="HTH myb-type" evidence="8">
    <location>
        <begin position="8"/>
        <end position="60"/>
    </location>
</feature>
<feature type="domain" description="HTH myb-type" evidence="8">
    <location>
        <begin position="61"/>
        <end position="115"/>
    </location>
</feature>
<feature type="domain" description="Myb-like" evidence="7">
    <location>
        <begin position="61"/>
        <end position="111"/>
    </location>
</feature>
<evidence type="ECO:0000256" key="2">
    <source>
        <dbReference type="ARBA" id="ARBA00022737"/>
    </source>
</evidence>
<dbReference type="GO" id="GO:0005634">
    <property type="term" value="C:nucleus"/>
    <property type="evidence" value="ECO:0007669"/>
    <property type="project" value="UniProtKB-SubCell"/>
</dbReference>
<comment type="subcellular location">
    <subcellularLocation>
        <location evidence="1">Nucleus</location>
    </subcellularLocation>
</comment>
<organism evidence="9 10">
    <name type="scientific">Rubroshorea leprosula</name>
    <dbReference type="NCBI Taxonomy" id="152421"/>
    <lineage>
        <taxon>Eukaryota</taxon>
        <taxon>Viridiplantae</taxon>
        <taxon>Streptophyta</taxon>
        <taxon>Embryophyta</taxon>
        <taxon>Tracheophyta</taxon>
        <taxon>Spermatophyta</taxon>
        <taxon>Magnoliopsida</taxon>
        <taxon>eudicotyledons</taxon>
        <taxon>Gunneridae</taxon>
        <taxon>Pentapetalae</taxon>
        <taxon>rosids</taxon>
        <taxon>malvids</taxon>
        <taxon>Malvales</taxon>
        <taxon>Dipterocarpaceae</taxon>
        <taxon>Rubroshorea</taxon>
    </lineage>
</organism>
<dbReference type="GO" id="GO:0003677">
    <property type="term" value="F:DNA binding"/>
    <property type="evidence" value="ECO:0007669"/>
    <property type="project" value="UniProtKB-KW"/>
</dbReference>
<dbReference type="InterPro" id="IPR009057">
    <property type="entry name" value="Homeodomain-like_sf"/>
</dbReference>
<evidence type="ECO:0000313" key="9">
    <source>
        <dbReference type="EMBL" id="GKV45704.1"/>
    </source>
</evidence>
<dbReference type="PANTHER" id="PTHR47997">
    <property type="entry name" value="MYB DOMAIN PROTEIN 55"/>
    <property type="match status" value="1"/>
</dbReference>
<keyword evidence="6" id="KW-0539">Nucleus</keyword>
<gene>
    <name evidence="9" type="ORF">SLEP1_g52761</name>
</gene>
<proteinExistence type="predicted"/>
<evidence type="ECO:0000256" key="1">
    <source>
        <dbReference type="ARBA" id="ARBA00004123"/>
    </source>
</evidence>
<dbReference type="Proteomes" id="UP001054252">
    <property type="component" value="Unassembled WGS sequence"/>
</dbReference>
<dbReference type="AlphaFoldDB" id="A0AAV5M917"/>